<keyword evidence="2" id="KW-1185">Reference proteome</keyword>
<comment type="caution">
    <text evidence="1">The sequence shown here is derived from an EMBL/GenBank/DDBJ whole genome shotgun (WGS) entry which is preliminary data.</text>
</comment>
<dbReference type="EMBL" id="JAWWNJ010000048">
    <property type="protein sequence ID" value="KAK7017393.1"/>
    <property type="molecule type" value="Genomic_DNA"/>
</dbReference>
<gene>
    <name evidence="1" type="ORF">R3P38DRAFT_3201903</name>
</gene>
<evidence type="ECO:0000313" key="2">
    <source>
        <dbReference type="Proteomes" id="UP001362999"/>
    </source>
</evidence>
<organism evidence="1 2">
    <name type="scientific">Favolaschia claudopus</name>
    <dbReference type="NCBI Taxonomy" id="2862362"/>
    <lineage>
        <taxon>Eukaryota</taxon>
        <taxon>Fungi</taxon>
        <taxon>Dikarya</taxon>
        <taxon>Basidiomycota</taxon>
        <taxon>Agaricomycotina</taxon>
        <taxon>Agaricomycetes</taxon>
        <taxon>Agaricomycetidae</taxon>
        <taxon>Agaricales</taxon>
        <taxon>Marasmiineae</taxon>
        <taxon>Mycenaceae</taxon>
        <taxon>Favolaschia</taxon>
    </lineage>
</organism>
<accession>A0AAW0AVC9</accession>
<name>A0AAW0AVC9_9AGAR</name>
<dbReference type="Proteomes" id="UP001362999">
    <property type="component" value="Unassembled WGS sequence"/>
</dbReference>
<sequence length="321" mass="36565">MPQAGNAPTPTEDLQNHLQAVVDDFRHGQLTRDQAEYQLDGTLQHGCNHYNWVYDARYLVPYFQQLDQHEYIMAQAQNPGAGAPLARTSLLDRLTDPIATVVNEDVPVETVEEDIAGDMAARAVTLPPSRRVVSVAGKNLVWTRPRMGFDPSDDGPQLDPYRREVANILENYSRDPKEVLRLTQTRVGCPQFTEAGCKSLLAGEYVDFDAVAQEIFGYRVDNSDRWHQIWNLFAKCMAFVFHMRRSELETYNEFIKELFISTDLTHNVIACDKAIRTFLGTSKHHLFYDTHIFIRFQHSHIIPGGIHYRPKASSTSGVSRK</sequence>
<evidence type="ECO:0000313" key="1">
    <source>
        <dbReference type="EMBL" id="KAK7017393.1"/>
    </source>
</evidence>
<dbReference type="AlphaFoldDB" id="A0AAW0AVC9"/>
<reference evidence="1 2" key="1">
    <citation type="journal article" date="2024" name="J Genomics">
        <title>Draft genome sequencing and assembly of Favolaschia claudopus CIRM-BRFM 2984 isolated from oak limbs.</title>
        <authorList>
            <person name="Navarro D."/>
            <person name="Drula E."/>
            <person name="Chaduli D."/>
            <person name="Cazenave R."/>
            <person name="Ahrendt S."/>
            <person name="Wang J."/>
            <person name="Lipzen A."/>
            <person name="Daum C."/>
            <person name="Barry K."/>
            <person name="Grigoriev I.V."/>
            <person name="Favel A."/>
            <person name="Rosso M.N."/>
            <person name="Martin F."/>
        </authorList>
    </citation>
    <scope>NUCLEOTIDE SEQUENCE [LARGE SCALE GENOMIC DNA]</scope>
    <source>
        <strain evidence="1 2">CIRM-BRFM 2984</strain>
    </source>
</reference>
<proteinExistence type="predicted"/>
<protein>
    <submittedName>
        <fullName evidence="1">Uncharacterized protein</fullName>
    </submittedName>
</protein>